<keyword evidence="2" id="KW-1185">Reference proteome</keyword>
<sequence>MQQRYLLTIHDLFTVRVGVRCGGEAFVAILDDQDEIDRLRFAGMTSPGSAGYCRSYSGKPGLTARLVSGPGRITFEAISSAA</sequence>
<reference evidence="1 2" key="1">
    <citation type="submission" date="2015-10" db="EMBL/GenBank/DDBJ databases">
        <title>Complete Genome Sequence of the Pseudomonas phage YMC11/02/R656_PAE_BP.</title>
        <authorList>
            <person name="Jeon J."/>
            <person name="Yong D."/>
            <person name="Lee K."/>
        </authorList>
    </citation>
    <scope>NUCLEOTIDE SEQUENCE [LARGE SCALE GENOMIC DNA]</scope>
</reference>
<name>A0A0S2SYE8_9CAUD</name>
<protein>
    <submittedName>
        <fullName evidence="1">Uncharacterized protein</fullName>
    </submittedName>
</protein>
<dbReference type="GeneID" id="26516109"/>
<accession>A0A0S2SYE8</accession>
<dbReference type="EMBL" id="KT968831">
    <property type="protein sequence ID" value="ALP47877.1"/>
    <property type="molecule type" value="Genomic_DNA"/>
</dbReference>
<organism evidence="1 2">
    <name type="scientific">Pseudomonas phage YMC11/02/R656</name>
    <dbReference type="NCBI Taxonomy" id="1755689"/>
    <lineage>
        <taxon>Viruses</taxon>
        <taxon>Duplodnaviria</taxon>
        <taxon>Heunggongvirae</taxon>
        <taxon>Uroviricota</taxon>
        <taxon>Caudoviricetes</taxon>
        <taxon>Bugaksanvirus</taxon>
        <taxon>Bugaksanvirus R656</taxon>
    </lineage>
</organism>
<dbReference type="Proteomes" id="UP000201818">
    <property type="component" value="Segment"/>
</dbReference>
<gene>
    <name evidence="1" type="ORF">BPPAER656_00560</name>
</gene>
<dbReference type="RefSeq" id="YP_009187453.1">
    <property type="nucleotide sequence ID" value="NC_028657.1"/>
</dbReference>
<dbReference type="KEGG" id="vg:26516109"/>
<evidence type="ECO:0000313" key="2">
    <source>
        <dbReference type="Proteomes" id="UP000201818"/>
    </source>
</evidence>
<evidence type="ECO:0000313" key="1">
    <source>
        <dbReference type="EMBL" id="ALP47877.1"/>
    </source>
</evidence>
<proteinExistence type="predicted"/>